<dbReference type="Pfam" id="PF00656">
    <property type="entry name" value="Peptidase_C14"/>
    <property type="match status" value="1"/>
</dbReference>
<accession>A0A6C0EKX3</accession>
<dbReference type="InterPro" id="IPR011600">
    <property type="entry name" value="Pept_C14_caspase"/>
</dbReference>
<dbReference type="GO" id="GO:0004197">
    <property type="term" value="F:cysteine-type endopeptidase activity"/>
    <property type="evidence" value="ECO:0007669"/>
    <property type="project" value="InterPro"/>
</dbReference>
<proteinExistence type="predicted"/>
<name>A0A6C0EKX3_9ZZZZ</name>
<dbReference type="AlphaFoldDB" id="A0A6C0EKX3"/>
<dbReference type="GO" id="GO:0005737">
    <property type="term" value="C:cytoplasm"/>
    <property type="evidence" value="ECO:0007669"/>
    <property type="project" value="TreeGrafter"/>
</dbReference>
<organism evidence="2">
    <name type="scientific">viral metagenome</name>
    <dbReference type="NCBI Taxonomy" id="1070528"/>
    <lineage>
        <taxon>unclassified sequences</taxon>
        <taxon>metagenomes</taxon>
        <taxon>organismal metagenomes</taxon>
    </lineage>
</organism>
<dbReference type="PANTHER" id="PTHR48104:SF30">
    <property type="entry name" value="METACASPASE-1"/>
    <property type="match status" value="1"/>
</dbReference>
<reference evidence="2" key="1">
    <citation type="journal article" date="2020" name="Nature">
        <title>Giant virus diversity and host interactions through global metagenomics.</title>
        <authorList>
            <person name="Schulz F."/>
            <person name="Roux S."/>
            <person name="Paez-Espino D."/>
            <person name="Jungbluth S."/>
            <person name="Walsh D.A."/>
            <person name="Denef V.J."/>
            <person name="McMahon K.D."/>
            <person name="Konstantinidis K.T."/>
            <person name="Eloe-Fadrosh E.A."/>
            <person name="Kyrpides N.C."/>
            <person name="Woyke T."/>
        </authorList>
    </citation>
    <scope>NUCLEOTIDE SEQUENCE</scope>
    <source>
        <strain evidence="2">GVMAG-M-3300001351-8</strain>
    </source>
</reference>
<dbReference type="Gene3D" id="3.40.50.12660">
    <property type="match status" value="1"/>
</dbReference>
<evidence type="ECO:0000313" key="2">
    <source>
        <dbReference type="EMBL" id="QHT28939.1"/>
    </source>
</evidence>
<dbReference type="PANTHER" id="PTHR48104">
    <property type="entry name" value="METACASPASE-4"/>
    <property type="match status" value="1"/>
</dbReference>
<dbReference type="InterPro" id="IPR050452">
    <property type="entry name" value="Metacaspase"/>
</dbReference>
<dbReference type="GO" id="GO:0006508">
    <property type="term" value="P:proteolysis"/>
    <property type="evidence" value="ECO:0007669"/>
    <property type="project" value="InterPro"/>
</dbReference>
<sequence length="379" mass="43158">MDYYFFIVLCIDMTFINTEYKKCALIIGIIYENDRTARLNGCINDAKNARDFMIQKCNVPNESIEMLTDDTQIKPTKENIIDSVNRLVQRVKDTGAKEVWFTYSGHGHFLKSTDIDNGESDNQDEVLVPLDYKTEGFISDTLLYNILVKALPKDCNLFVIVDACHSGSSLDLPFQYRPNTKGGGVFVTEKPPEELANVIKFSGCRDNQTSADAYINGNYQGALMAAIFKSMEVLKYNFTAKEIVVECEKYMKSNKYTQIPTLSLSKKALINETLYGFKTKSNINIQLEGDRYCKEESSWNLFCINTNKVLFPKDKQFYSKNEKMTINLNLKKGGYILFIKDKYGDGGVKGNINCINTSEILKTVQFNNKSYKSIDFEVL</sequence>
<protein>
    <recommendedName>
        <fullName evidence="1">Peptidase C14 caspase domain-containing protein</fullName>
    </recommendedName>
</protein>
<feature type="domain" description="Peptidase C14 caspase" evidence="1">
    <location>
        <begin position="22"/>
        <end position="264"/>
    </location>
</feature>
<dbReference type="EMBL" id="MN738866">
    <property type="protein sequence ID" value="QHT28939.1"/>
    <property type="molecule type" value="Genomic_DNA"/>
</dbReference>
<evidence type="ECO:0000259" key="1">
    <source>
        <dbReference type="Pfam" id="PF00656"/>
    </source>
</evidence>